<name>C5MD28_CANTT</name>
<evidence type="ECO:0000256" key="2">
    <source>
        <dbReference type="ARBA" id="ARBA00022737"/>
    </source>
</evidence>
<dbReference type="EMBL" id="GG692399">
    <property type="protein sequence ID" value="EER32458.1"/>
    <property type="molecule type" value="Genomic_DNA"/>
</dbReference>
<dbReference type="InterPro" id="IPR050333">
    <property type="entry name" value="SLRP"/>
</dbReference>
<dbReference type="Proteomes" id="UP000002037">
    <property type="component" value="Unassembled WGS sequence"/>
</dbReference>
<dbReference type="PROSITE" id="PS50181">
    <property type="entry name" value="FBOX"/>
    <property type="match status" value="1"/>
</dbReference>
<dbReference type="OrthoDB" id="676979at2759"/>
<evidence type="ECO:0000313" key="5">
    <source>
        <dbReference type="Proteomes" id="UP000002037"/>
    </source>
</evidence>
<gene>
    <name evidence="4" type="ORF">CTRG_04129</name>
</gene>
<dbReference type="PANTHER" id="PTHR45712:SF22">
    <property type="entry name" value="INSULIN-LIKE GROWTH FACTOR-BINDING PROTEIN COMPLEX ACID LABILE SUBUNIT"/>
    <property type="match status" value="1"/>
</dbReference>
<dbReference type="InterPro" id="IPR001810">
    <property type="entry name" value="F-box_dom"/>
</dbReference>
<dbReference type="GeneID" id="8297107"/>
<reference evidence="4 5" key="1">
    <citation type="journal article" date="2009" name="Nature">
        <title>Evolution of pathogenicity and sexual reproduction in eight Candida genomes.</title>
        <authorList>
            <person name="Butler G."/>
            <person name="Rasmussen M.D."/>
            <person name="Lin M.F."/>
            <person name="Santos M.A."/>
            <person name="Sakthikumar S."/>
            <person name="Munro C.A."/>
            <person name="Rheinbay E."/>
            <person name="Grabherr M."/>
            <person name="Forche A."/>
            <person name="Reedy J.L."/>
            <person name="Agrafioti I."/>
            <person name="Arnaud M.B."/>
            <person name="Bates S."/>
            <person name="Brown A.J."/>
            <person name="Brunke S."/>
            <person name="Costanzo M.C."/>
            <person name="Fitzpatrick D.A."/>
            <person name="de Groot P.W."/>
            <person name="Harris D."/>
            <person name="Hoyer L.L."/>
            <person name="Hube B."/>
            <person name="Klis F.M."/>
            <person name="Kodira C."/>
            <person name="Lennard N."/>
            <person name="Logue M.E."/>
            <person name="Martin R."/>
            <person name="Neiman A.M."/>
            <person name="Nikolaou E."/>
            <person name="Quail M.A."/>
            <person name="Quinn J."/>
            <person name="Santos M.C."/>
            <person name="Schmitzberger F.F."/>
            <person name="Sherlock G."/>
            <person name="Shah P."/>
            <person name="Silverstein K.A."/>
            <person name="Skrzypek M.S."/>
            <person name="Soll D."/>
            <person name="Staggs R."/>
            <person name="Stansfield I."/>
            <person name="Stumpf M.P."/>
            <person name="Sudbery P.E."/>
            <person name="Srikantha T."/>
            <person name="Zeng Q."/>
            <person name="Berman J."/>
            <person name="Berriman M."/>
            <person name="Heitman J."/>
            <person name="Gow N.A."/>
            <person name="Lorenz M.C."/>
            <person name="Birren B.W."/>
            <person name="Kellis M."/>
            <person name="Cuomo C.A."/>
        </authorList>
    </citation>
    <scope>NUCLEOTIDE SEQUENCE [LARGE SCALE GENOMIC DNA]</scope>
    <source>
        <strain evidence="5">ATCC MYA-3404 / T1</strain>
    </source>
</reference>
<dbReference type="KEGG" id="ctp:CTRG_04129"/>
<evidence type="ECO:0000256" key="1">
    <source>
        <dbReference type="ARBA" id="ARBA00022614"/>
    </source>
</evidence>
<dbReference type="SUPFAM" id="SSF52047">
    <property type="entry name" value="RNI-like"/>
    <property type="match status" value="1"/>
</dbReference>
<dbReference type="InterPro" id="IPR032675">
    <property type="entry name" value="LRR_dom_sf"/>
</dbReference>
<protein>
    <recommendedName>
        <fullName evidence="3">F-box domain-containing protein</fullName>
    </recommendedName>
</protein>
<dbReference type="PANTHER" id="PTHR45712">
    <property type="entry name" value="AGAP008170-PA"/>
    <property type="match status" value="1"/>
</dbReference>
<dbReference type="SUPFAM" id="SSF52058">
    <property type="entry name" value="L domain-like"/>
    <property type="match status" value="1"/>
</dbReference>
<keyword evidence="2" id="KW-0677">Repeat</keyword>
<accession>C5MD28</accession>
<organism evidence="4 5">
    <name type="scientific">Candida tropicalis (strain ATCC MYA-3404 / T1)</name>
    <name type="common">Yeast</name>
    <dbReference type="NCBI Taxonomy" id="294747"/>
    <lineage>
        <taxon>Eukaryota</taxon>
        <taxon>Fungi</taxon>
        <taxon>Dikarya</taxon>
        <taxon>Ascomycota</taxon>
        <taxon>Saccharomycotina</taxon>
        <taxon>Pichiomycetes</taxon>
        <taxon>Debaryomycetaceae</taxon>
        <taxon>Candida/Lodderomyces clade</taxon>
        <taxon>Candida</taxon>
    </lineage>
</organism>
<dbReference type="AlphaFoldDB" id="C5MD28"/>
<evidence type="ECO:0000313" key="4">
    <source>
        <dbReference type="EMBL" id="EER32458.1"/>
    </source>
</evidence>
<keyword evidence="5" id="KW-1185">Reference proteome</keyword>
<dbReference type="HOGENOM" id="CLU_021918_0_0_1"/>
<dbReference type="PROSITE" id="PS51450">
    <property type="entry name" value="LRR"/>
    <property type="match status" value="2"/>
</dbReference>
<dbReference type="eggNOG" id="ENOG502QSJU">
    <property type="taxonomic scope" value="Eukaryota"/>
</dbReference>
<sequence length="718" mass="82432">MCSFDDLPIEVVEKIFGHFSHEQLFRLSYINNLGPHIARIICTSLIFENCTTKQPGLHISRKGFVVVQSSGFNNALDLIESIFLKEIKFDNPFHAIELMKQRPQYFKNTKIHLDLTKISSLNPKLFEFIGEYEKTPFPVDSLSIYRASDIDKYLSAYLTIHVTTFEANTIHAGDIRKISKFWFPNLQSLKLSNELTAGQITQLPRNLINLSCVLVPKGPNDIKALPKDLIELTLLYKLKQRHHVSSLSHIANLRVLKLTSFHKKSYVEWQLPLNLEILHLEYSNFFHGRLDKMCPKLKELKIGINHKNKESNNKYGPLMDLPNNLKILEIPSTCLEFEDDIPFRNLLRTVPNIITKLTLPKNLKKLTIKEPPKRGKISIIDFNINQLLCLEELNINSVSKLKLIGAIPRGIIRLNLIKINKFDCNELIHLEKLESVTLENISCLMNQGFSYLLPKSLRELSIINCGICHVFINSPSINYLNLRGNMFYVINKDTFNIPSNVYYLNLSDCHIKDISYKLPENLDYLDLQNNQIRFLVDIPKYLDTLLLDNNKIGEYGYPPIVFPSGLKILGLSRNVITTDTMKNLEFSYCLSLITLMMSFNKLDKVYTDTIPVSVRTLYLNNNNISSIIGDFKCHKLGKLVLSENKLNKYFHNFKGGLFGNDICLVDVDQNGLVESDFRRLSIELSKKPNFVKLKVEPDLISNGIGSSDGRPRKIRRLT</sequence>
<dbReference type="VEuPathDB" id="FungiDB:CTRG_04129"/>
<dbReference type="RefSeq" id="XP_002549832.1">
    <property type="nucleotide sequence ID" value="XM_002549786.1"/>
</dbReference>
<evidence type="ECO:0000259" key="3">
    <source>
        <dbReference type="PROSITE" id="PS50181"/>
    </source>
</evidence>
<proteinExistence type="predicted"/>
<dbReference type="InterPro" id="IPR001611">
    <property type="entry name" value="Leu-rich_rpt"/>
</dbReference>
<feature type="domain" description="F-box" evidence="3">
    <location>
        <begin position="1"/>
        <end position="31"/>
    </location>
</feature>
<keyword evidence="1" id="KW-0433">Leucine-rich repeat</keyword>
<dbReference type="Gene3D" id="3.80.10.10">
    <property type="entry name" value="Ribonuclease Inhibitor"/>
    <property type="match status" value="1"/>
</dbReference>